<reference evidence="1" key="1">
    <citation type="submission" date="2018-12" db="EMBL/GenBank/DDBJ databases">
        <authorList>
            <consortium name="Pathogen Informatics"/>
        </authorList>
    </citation>
    <scope>NUCLEOTIDE SEQUENCE [LARGE SCALE GENOMIC DNA]</scope>
    <source>
        <strain evidence="1">NCTC10643</strain>
    </source>
</reference>
<proteinExistence type="predicted"/>
<protein>
    <submittedName>
        <fullName evidence="1">Uncharacterized protein</fullName>
    </submittedName>
</protein>
<accession>A0A3S4XDJ3</accession>
<dbReference type="RefSeq" id="WP_197720729.1">
    <property type="nucleotide sequence ID" value="NZ_LR134495.1"/>
</dbReference>
<sequence length="128" mass="14853">MTVRTWDSDYPQDLELPPQDAIEFNKEAYRMVSKETPDMSDFLASFKDSKQKNYTHCKGRPEFYATSFFNSLDKAKEMLVLRPNAFRGKFIAVGTIRPEHGKGIENHMSGHISMWFYQGVYPEGFVRA</sequence>
<dbReference type="Proteomes" id="UP000271188">
    <property type="component" value="Chromosome"/>
</dbReference>
<evidence type="ECO:0000313" key="2">
    <source>
        <dbReference type="Proteomes" id="UP000271188"/>
    </source>
</evidence>
<evidence type="ECO:0000313" key="1">
    <source>
        <dbReference type="EMBL" id="VEI77981.1"/>
    </source>
</evidence>
<gene>
    <name evidence="1" type="ORF">NCTC10643_01870</name>
</gene>
<organism evidence="1 2">
    <name type="scientific">Mannheimia haemolytica</name>
    <name type="common">Pasteurella haemolytica</name>
    <dbReference type="NCBI Taxonomy" id="75985"/>
    <lineage>
        <taxon>Bacteria</taxon>
        <taxon>Pseudomonadati</taxon>
        <taxon>Pseudomonadota</taxon>
        <taxon>Gammaproteobacteria</taxon>
        <taxon>Pasteurellales</taxon>
        <taxon>Pasteurellaceae</taxon>
        <taxon>Mannheimia</taxon>
    </lineage>
</organism>
<name>A0A3S4XDJ3_MANHA</name>
<dbReference type="EMBL" id="LR134495">
    <property type="protein sequence ID" value="VEI77981.1"/>
    <property type="molecule type" value="Genomic_DNA"/>
</dbReference>
<dbReference type="AlphaFoldDB" id="A0A3S4XDJ3"/>